<keyword evidence="2" id="KW-1185">Reference proteome</keyword>
<dbReference type="InterPro" id="IPR011009">
    <property type="entry name" value="Kinase-like_dom_sf"/>
</dbReference>
<dbReference type="NCBIfam" id="TIGR02905">
    <property type="entry name" value="spore_yutH"/>
    <property type="match status" value="1"/>
</dbReference>
<accession>A0ABS5LI25</accession>
<dbReference type="RefSeq" id="WP_211560591.1">
    <property type="nucleotide sequence ID" value="NZ_JAGVRK010000001.1"/>
</dbReference>
<comment type="caution">
    <text evidence="1">The sequence shown here is derived from an EMBL/GenBank/DDBJ whole genome shotgun (WGS) entry which is preliminary data.</text>
</comment>
<dbReference type="Proteomes" id="UP000682403">
    <property type="component" value="Unassembled WGS sequence"/>
</dbReference>
<evidence type="ECO:0000313" key="1">
    <source>
        <dbReference type="EMBL" id="MBS2970404.1"/>
    </source>
</evidence>
<keyword evidence="1" id="KW-0167">Capsid protein</keyword>
<protein>
    <submittedName>
        <fullName evidence="1">Spore coat protein YutH</fullName>
    </submittedName>
</protein>
<organism evidence="1 2">
    <name type="scientific">Metabacillus flavus</name>
    <dbReference type="NCBI Taxonomy" id="2823519"/>
    <lineage>
        <taxon>Bacteria</taxon>
        <taxon>Bacillati</taxon>
        <taxon>Bacillota</taxon>
        <taxon>Bacilli</taxon>
        <taxon>Bacillales</taxon>
        <taxon>Bacillaceae</taxon>
        <taxon>Metabacillus</taxon>
    </lineage>
</organism>
<dbReference type="SUPFAM" id="SSF56112">
    <property type="entry name" value="Protein kinase-like (PK-like)"/>
    <property type="match status" value="1"/>
</dbReference>
<reference evidence="1 2" key="1">
    <citation type="submission" date="2021-04" db="EMBL/GenBank/DDBJ databases">
        <title>Metabacillus sp. strain KIGAM252 whole genome sequence.</title>
        <authorList>
            <person name="Seo M.-J."/>
            <person name="Cho E.-S."/>
            <person name="Hwang C.Y."/>
            <person name="Yoon D.J."/>
        </authorList>
    </citation>
    <scope>NUCLEOTIDE SEQUENCE [LARGE SCALE GENOMIC DNA]</scope>
    <source>
        <strain evidence="1 2">KIGAM252</strain>
    </source>
</reference>
<sequence>MKEHFGLQVPGIFKAGSYDAFRVHGTIGIIVPVQQIDEQELYELYYMSQYLQEKREPYVAVFWPSLKGTLSAEKDGRRYTVLKCPDRIVSRGQSAGRELAQFHQRSRSYPYQADKTKRIGQWKDLWERRLDQLEVFWRGKVQAHPLDHFEKLFIESFPYYLGLAENGIQYLVDTELDDEPLFSDAAAICHNRFHSDLWNREFTIKLPTDWVFDHASRDIAEYLRYDFLQNPDQLRNEGGNFLADYDRTAPLSSFSWRLIYSRLLFPIHYFECIEDYYLAPDSEKPNYEKKLQELLQRSAEYEQFLTSYAGMLSMRTKKIQLPVLHWLA</sequence>
<name>A0ABS5LI25_9BACI</name>
<dbReference type="EMBL" id="JAGVRK010000001">
    <property type="protein sequence ID" value="MBS2970404.1"/>
    <property type="molecule type" value="Genomic_DNA"/>
</dbReference>
<dbReference type="PANTHER" id="PTHR39179">
    <property type="entry name" value="SPORE COAT PROTEIN I"/>
    <property type="match status" value="1"/>
</dbReference>
<evidence type="ECO:0000313" key="2">
    <source>
        <dbReference type="Proteomes" id="UP000682403"/>
    </source>
</evidence>
<proteinExistence type="predicted"/>
<keyword evidence="1" id="KW-0946">Virion</keyword>
<dbReference type="PANTHER" id="PTHR39179:SF2">
    <property type="entry name" value="ENDOSPORE COAT-ASSOCIATED PROTEIN YUTH"/>
    <property type="match status" value="1"/>
</dbReference>
<gene>
    <name evidence="1" type="primary">yutH</name>
    <name evidence="1" type="ORF">J9317_16780</name>
</gene>
<dbReference type="InterPro" id="IPR014254">
    <property type="entry name" value="Spore_coat_YutH"/>
</dbReference>
<dbReference type="InterPro" id="IPR047175">
    <property type="entry name" value="CotS-like"/>
</dbReference>
<dbReference type="Gene3D" id="3.90.1200.10">
    <property type="match status" value="1"/>
</dbReference>